<dbReference type="EMBL" id="SHKM01000002">
    <property type="protein sequence ID" value="RZT76550.1"/>
    <property type="molecule type" value="Genomic_DNA"/>
</dbReference>
<sequence>MRQISISQLFEDHQDKLSLTWVAAQGAERSIEIRERGNYGADVVGHLNLIHPERLQVIGAAEYQWLSRVNPERLKAQMNEIFAAQPPAVIVAEGLEVLPAVLEGCESTGTPLFTTAKPCSAVIDLLRIYLSRRLADTVSVHGVFMDVLGMGVLITGDSGVGKSELALELISRGHGLVADDVVELARIAPATIEGRCPGMLRDFLEVRGLGLLNIRTIFGETASRRKMKLKLIVHLQKPVAGVDAPRLPLDAQTQEILGVAVRKVVIPVAAGRNLAVLLEAAVRNSILQLRGIDNMQEFITRQQKLLLDDDI</sequence>
<evidence type="ECO:0000259" key="13">
    <source>
        <dbReference type="Pfam" id="PF07475"/>
    </source>
</evidence>
<comment type="cofactor">
    <cofactor evidence="11">
        <name>Mg(2+)</name>
        <dbReference type="ChEBI" id="CHEBI:18420"/>
    </cofactor>
</comment>
<evidence type="ECO:0000256" key="11">
    <source>
        <dbReference type="HAMAP-Rule" id="MF_01249"/>
    </source>
</evidence>
<dbReference type="PANTHER" id="PTHR30305:SF1">
    <property type="entry name" value="HPR KINASE_PHOSPHORYLASE"/>
    <property type="match status" value="1"/>
</dbReference>
<dbReference type="GO" id="GO:0016301">
    <property type="term" value="F:kinase activity"/>
    <property type="evidence" value="ECO:0007669"/>
    <property type="project" value="UniProtKB-KW"/>
</dbReference>
<evidence type="ECO:0000256" key="10">
    <source>
        <dbReference type="ARBA" id="ARBA00047657"/>
    </source>
</evidence>
<dbReference type="InterPro" id="IPR003755">
    <property type="entry name" value="HPr(Ser)_kin/Pase"/>
</dbReference>
<feature type="active site" evidence="11">
    <location>
        <position position="141"/>
    </location>
</feature>
<dbReference type="PANTHER" id="PTHR30305">
    <property type="entry name" value="PROTEIN YJDM-RELATED"/>
    <property type="match status" value="1"/>
</dbReference>
<dbReference type="CDD" id="cd01918">
    <property type="entry name" value="HprK_C"/>
    <property type="match status" value="1"/>
</dbReference>
<evidence type="ECO:0000256" key="4">
    <source>
        <dbReference type="ARBA" id="ARBA00022527"/>
    </source>
</evidence>
<feature type="binding site" evidence="11">
    <location>
        <begin position="156"/>
        <end position="163"/>
    </location>
    <ligand>
        <name>ATP</name>
        <dbReference type="ChEBI" id="CHEBI:30616"/>
    </ligand>
</feature>
<keyword evidence="4 11" id="KW-0723">Serine/threonine-protein kinase</keyword>
<evidence type="ECO:0000256" key="3">
    <source>
        <dbReference type="ARBA" id="ARBA00011643"/>
    </source>
</evidence>
<keyword evidence="11" id="KW-0460">Magnesium</keyword>
<keyword evidence="8 11" id="KW-0067">ATP-binding</keyword>
<comment type="subunit">
    <text evidence="3 11">Homohexamer.</text>
</comment>
<proteinExistence type="inferred from homology"/>
<evidence type="ECO:0000256" key="6">
    <source>
        <dbReference type="ARBA" id="ARBA00022741"/>
    </source>
</evidence>
<comment type="miscellaneous">
    <text evidence="11">Both phosphorylation and phosphorolysis are carried out by the same active site and suggest a common mechanism for both reactions.</text>
</comment>
<comment type="function">
    <text evidence="11">Catalyzes the ATP- as well as the pyrophosphate-dependent phosphorylation of a specific serine residue in HPr, a phosphocarrier protein of the phosphoenolpyruvate-dependent sugar phosphotransferase system (PTS). HprK/P also catalyzes the pyrophosphate-producing, inorganic phosphate-dependent dephosphorylation (phosphorolysis) of seryl-phosphorylated HPr (P-Ser-HPr).</text>
</comment>
<keyword evidence="7 11" id="KW-0418">Kinase</keyword>
<dbReference type="EC" id="2.7.4.-" evidence="11"/>
<evidence type="ECO:0000256" key="1">
    <source>
        <dbReference type="ARBA" id="ARBA00001120"/>
    </source>
</evidence>
<feature type="active site" evidence="11">
    <location>
        <position position="246"/>
    </location>
</feature>
<dbReference type="SUPFAM" id="SSF53795">
    <property type="entry name" value="PEP carboxykinase-like"/>
    <property type="match status" value="1"/>
</dbReference>
<dbReference type="InterPro" id="IPR025662">
    <property type="entry name" value="Sigma_54_int_dom_ATP-bd_1"/>
</dbReference>
<evidence type="ECO:0000256" key="5">
    <source>
        <dbReference type="ARBA" id="ARBA00022679"/>
    </source>
</evidence>
<name>A0ABY0IPB6_9RHOO</name>
<comment type="domain">
    <text evidence="11">The Walker A ATP-binding motif also binds Pi and PPi.</text>
</comment>
<feature type="domain" description="HPr(Ser) kinase/phosphorylase N-terminal" evidence="12">
    <location>
        <begin position="4"/>
        <end position="130"/>
    </location>
</feature>
<dbReference type="SUPFAM" id="SSF75138">
    <property type="entry name" value="HprK N-terminal domain-like"/>
    <property type="match status" value="1"/>
</dbReference>
<gene>
    <name evidence="11" type="primary">hprK</name>
    <name evidence="14" type="ORF">EV678_2427</name>
</gene>
<keyword evidence="11" id="KW-0479">Metal-binding</keyword>
<accession>A0ABY0IPB6</accession>
<evidence type="ECO:0000256" key="2">
    <source>
        <dbReference type="ARBA" id="ARBA00006883"/>
    </source>
</evidence>
<feature type="region of interest" description="Important for the catalytic mechanism of both phosphorylation and dephosphorylation" evidence="11">
    <location>
        <begin position="204"/>
        <end position="213"/>
    </location>
</feature>
<comment type="catalytic activity">
    <reaction evidence="1 11">
        <text>[HPr protein]-L-serine + ATP = [HPr protein]-O-phospho-L-serine + ADP + H(+)</text>
        <dbReference type="Rhea" id="RHEA:46600"/>
        <dbReference type="Rhea" id="RHEA-COMP:11602"/>
        <dbReference type="Rhea" id="RHEA-COMP:11603"/>
        <dbReference type="ChEBI" id="CHEBI:15378"/>
        <dbReference type="ChEBI" id="CHEBI:29999"/>
        <dbReference type="ChEBI" id="CHEBI:30616"/>
        <dbReference type="ChEBI" id="CHEBI:83421"/>
        <dbReference type="ChEBI" id="CHEBI:456216"/>
    </reaction>
</comment>
<evidence type="ECO:0000313" key="15">
    <source>
        <dbReference type="Proteomes" id="UP000292136"/>
    </source>
</evidence>
<reference evidence="14 15" key="1">
    <citation type="submission" date="2019-02" db="EMBL/GenBank/DDBJ databases">
        <title>Genomic Encyclopedia of Type Strains, Phase IV (KMG-IV): sequencing the most valuable type-strain genomes for metagenomic binning, comparative biology and taxonomic classification.</title>
        <authorList>
            <person name="Goeker M."/>
        </authorList>
    </citation>
    <scope>NUCLEOTIDE SEQUENCE [LARGE SCALE GENOMIC DNA]</scope>
    <source>
        <strain evidence="14 15">DSM 21223</strain>
    </source>
</reference>
<comment type="similarity">
    <text evidence="2 11">Belongs to the HPrK/P family.</text>
</comment>
<dbReference type="HAMAP" id="MF_01249">
    <property type="entry name" value="HPr_kinase"/>
    <property type="match status" value="1"/>
</dbReference>
<dbReference type="InterPro" id="IPR027417">
    <property type="entry name" value="P-loop_NTPase"/>
</dbReference>
<dbReference type="EC" id="2.7.11.-" evidence="11"/>
<feature type="active site" evidence="11">
    <location>
        <position position="162"/>
    </location>
</feature>
<comment type="caution">
    <text evidence="14">The sequence shown here is derived from an EMBL/GenBank/DDBJ whole genome shotgun (WGS) entry which is preliminary data.</text>
</comment>
<organism evidence="14 15">
    <name type="scientific">Azospira oryzae</name>
    <dbReference type="NCBI Taxonomy" id="146939"/>
    <lineage>
        <taxon>Bacteria</taxon>
        <taxon>Pseudomonadati</taxon>
        <taxon>Pseudomonadota</taxon>
        <taxon>Betaproteobacteria</taxon>
        <taxon>Rhodocyclales</taxon>
        <taxon>Rhodocyclaceae</taxon>
        <taxon>Azospira</taxon>
    </lineage>
</organism>
<feature type="region of interest" description="Important for the catalytic mechanism of dephosphorylation" evidence="11">
    <location>
        <begin position="267"/>
        <end position="272"/>
    </location>
</feature>
<evidence type="ECO:0000313" key="14">
    <source>
        <dbReference type="EMBL" id="RZT76550.1"/>
    </source>
</evidence>
<dbReference type="Proteomes" id="UP000292136">
    <property type="component" value="Unassembled WGS sequence"/>
</dbReference>
<comment type="catalytic activity">
    <reaction evidence="10 11">
        <text>[HPr protein]-O-phospho-L-serine + phosphate + H(+) = [HPr protein]-L-serine + diphosphate</text>
        <dbReference type="Rhea" id="RHEA:46604"/>
        <dbReference type="Rhea" id="RHEA-COMP:11602"/>
        <dbReference type="Rhea" id="RHEA-COMP:11603"/>
        <dbReference type="ChEBI" id="CHEBI:15378"/>
        <dbReference type="ChEBI" id="CHEBI:29999"/>
        <dbReference type="ChEBI" id="CHEBI:33019"/>
        <dbReference type="ChEBI" id="CHEBI:43474"/>
        <dbReference type="ChEBI" id="CHEBI:83421"/>
    </reaction>
</comment>
<evidence type="ECO:0000256" key="9">
    <source>
        <dbReference type="ARBA" id="ARBA00023268"/>
    </source>
</evidence>
<feature type="binding site" evidence="11">
    <location>
        <position position="205"/>
    </location>
    <ligand>
        <name>Mg(2+)</name>
        <dbReference type="ChEBI" id="CHEBI:18420"/>
    </ligand>
</feature>
<dbReference type="Pfam" id="PF07475">
    <property type="entry name" value="Hpr_kinase_C"/>
    <property type="match status" value="1"/>
</dbReference>
<protein>
    <recommendedName>
        <fullName evidence="11">HPr kinase/phosphorylase</fullName>
        <shortName evidence="11">HPrK/P</shortName>
        <ecNumber evidence="11">2.7.11.-</ecNumber>
        <ecNumber evidence="11">2.7.4.-</ecNumber>
    </recommendedName>
    <alternativeName>
        <fullName evidence="11">HPr(Ser) kinase/phosphorylase</fullName>
    </alternativeName>
</protein>
<keyword evidence="6 11" id="KW-0547">Nucleotide-binding</keyword>
<feature type="active site" description="Proton acceptor; for phosphorylation activity. Proton donor; for dephosphorylation activity" evidence="11">
    <location>
        <position position="180"/>
    </location>
</feature>
<evidence type="ECO:0000259" key="12">
    <source>
        <dbReference type="Pfam" id="PF02603"/>
    </source>
</evidence>
<keyword evidence="5 11" id="KW-0808">Transferase</keyword>
<dbReference type="Gene3D" id="3.40.1390.20">
    <property type="entry name" value="HprK N-terminal domain-like"/>
    <property type="match status" value="1"/>
</dbReference>
<dbReference type="RefSeq" id="WP_014235811.1">
    <property type="nucleotide sequence ID" value="NZ_SHKM01000002.1"/>
</dbReference>
<dbReference type="Gene3D" id="3.40.50.300">
    <property type="entry name" value="P-loop containing nucleotide triphosphate hydrolases"/>
    <property type="match status" value="1"/>
</dbReference>
<evidence type="ECO:0000256" key="8">
    <source>
        <dbReference type="ARBA" id="ARBA00022840"/>
    </source>
</evidence>
<dbReference type="NCBIfam" id="TIGR00679">
    <property type="entry name" value="hpr-ser"/>
    <property type="match status" value="1"/>
</dbReference>
<feature type="domain" description="HPr kinase/phosphorylase C-terminal" evidence="13">
    <location>
        <begin position="133"/>
        <end position="301"/>
    </location>
</feature>
<dbReference type="InterPro" id="IPR028979">
    <property type="entry name" value="Ser_kin/Pase_Hpr-like_N_sf"/>
</dbReference>
<feature type="binding site" evidence="11">
    <location>
        <position position="163"/>
    </location>
    <ligand>
        <name>Mg(2+)</name>
        <dbReference type="ChEBI" id="CHEBI:18420"/>
    </ligand>
</feature>
<dbReference type="PROSITE" id="PS00675">
    <property type="entry name" value="SIGMA54_INTERACT_1"/>
    <property type="match status" value="1"/>
</dbReference>
<evidence type="ECO:0000256" key="7">
    <source>
        <dbReference type="ARBA" id="ARBA00022777"/>
    </source>
</evidence>
<dbReference type="InterPro" id="IPR011126">
    <property type="entry name" value="Hpr_kin/Pase_Hpr_N"/>
</dbReference>
<dbReference type="Pfam" id="PF02603">
    <property type="entry name" value="Hpr_kinase_N"/>
    <property type="match status" value="1"/>
</dbReference>
<keyword evidence="9 11" id="KW-0511">Multifunctional enzyme</keyword>
<keyword evidence="15" id="KW-1185">Reference proteome</keyword>
<dbReference type="InterPro" id="IPR011104">
    <property type="entry name" value="Hpr_kin/Pase_C"/>
</dbReference>